<dbReference type="KEGG" id="acr:Acry_2912"/>
<protein>
    <submittedName>
        <fullName evidence="1">Phosphonate metabolism</fullName>
    </submittedName>
</protein>
<dbReference type="Gene3D" id="3.40.50.11310">
    <property type="entry name" value="Bacterial phosphonate metabolism protein PhnH"/>
    <property type="match status" value="1"/>
</dbReference>
<organism evidence="1 2">
    <name type="scientific">Acidiphilium cryptum (strain JF-5)</name>
    <dbReference type="NCBI Taxonomy" id="349163"/>
    <lineage>
        <taxon>Bacteria</taxon>
        <taxon>Pseudomonadati</taxon>
        <taxon>Pseudomonadota</taxon>
        <taxon>Alphaproteobacteria</taxon>
        <taxon>Acetobacterales</taxon>
        <taxon>Acidocellaceae</taxon>
        <taxon>Acidiphilium</taxon>
    </lineage>
</organism>
<dbReference type="GO" id="GO:0019634">
    <property type="term" value="P:organic phosphonate metabolic process"/>
    <property type="evidence" value="ECO:0007669"/>
    <property type="project" value="InterPro"/>
</dbReference>
<dbReference type="Pfam" id="PF05845">
    <property type="entry name" value="PhnH"/>
    <property type="match status" value="1"/>
</dbReference>
<name>A5G2M0_ACICJ</name>
<dbReference type="PROSITE" id="PS51257">
    <property type="entry name" value="PROKAR_LIPOPROTEIN"/>
    <property type="match status" value="1"/>
</dbReference>
<dbReference type="NCBIfam" id="TIGR03292">
    <property type="entry name" value="PhnH_redo"/>
    <property type="match status" value="1"/>
</dbReference>
<dbReference type="Proteomes" id="UP000000245">
    <property type="component" value="Chromosome"/>
</dbReference>
<dbReference type="InterPro" id="IPR008772">
    <property type="entry name" value="Phosphonate_metab_PhnH"/>
</dbReference>
<evidence type="ECO:0000313" key="1">
    <source>
        <dbReference type="EMBL" id="ABQ32102.1"/>
    </source>
</evidence>
<reference evidence="1 2" key="1">
    <citation type="submission" date="2007-05" db="EMBL/GenBank/DDBJ databases">
        <title>Complete sequence of chromosome of Acidiphilium cryptum JF-5.</title>
        <authorList>
            <consortium name="US DOE Joint Genome Institute"/>
            <person name="Copeland A."/>
            <person name="Lucas S."/>
            <person name="Lapidus A."/>
            <person name="Barry K."/>
            <person name="Detter J.C."/>
            <person name="Glavina del Rio T."/>
            <person name="Hammon N."/>
            <person name="Israni S."/>
            <person name="Dalin E."/>
            <person name="Tice H."/>
            <person name="Pitluck S."/>
            <person name="Sims D."/>
            <person name="Brettin T."/>
            <person name="Bruce D."/>
            <person name="Han C."/>
            <person name="Schmutz J."/>
            <person name="Larimer F."/>
            <person name="Land M."/>
            <person name="Hauser L."/>
            <person name="Kyrpides N."/>
            <person name="Kim E."/>
            <person name="Magnuson T."/>
            <person name="Richardson P."/>
        </authorList>
    </citation>
    <scope>NUCLEOTIDE SEQUENCE [LARGE SCALE GENOMIC DNA]</scope>
    <source>
        <strain evidence="1 2">JF-5</strain>
    </source>
</reference>
<proteinExistence type="predicted"/>
<gene>
    <name evidence="1" type="ordered locus">Acry_2912</name>
</gene>
<evidence type="ECO:0000313" key="2">
    <source>
        <dbReference type="Proteomes" id="UP000000245"/>
    </source>
</evidence>
<dbReference type="eggNOG" id="COG3625">
    <property type="taxonomic scope" value="Bacteria"/>
</dbReference>
<sequence length="187" mass="18981">MTRLEPGFASPLAAQACFRALLTAFGAPGRIVALPHVVEPPAGLSPAAAAVLLTLADPATGVALPAQAPARDWLAFHTGAPLAAPADAAFCVAAARPALASLRQGSEEVPEDGATLILDVPALDAGRRCRLAGPGLAAPVTVPLPVDGAFVAEWRAQMRRAPCGIDVLLCAGHRVIALPRSLSIEEA</sequence>
<dbReference type="PIRSF" id="PIRSF020680">
    <property type="entry name" value="PhnH"/>
    <property type="match status" value="1"/>
</dbReference>
<dbReference type="EMBL" id="CP000697">
    <property type="protein sequence ID" value="ABQ32102.1"/>
    <property type="molecule type" value="Genomic_DNA"/>
</dbReference>
<dbReference type="RefSeq" id="WP_012040405.1">
    <property type="nucleotide sequence ID" value="NC_009484.1"/>
</dbReference>
<dbReference type="STRING" id="349163.Acry_2912"/>
<dbReference type="InterPro" id="IPR038058">
    <property type="entry name" value="PhnH-like_sp"/>
</dbReference>
<dbReference type="HOGENOM" id="CLU_115317_1_0_5"/>
<keyword evidence="2" id="KW-1185">Reference proteome</keyword>
<dbReference type="AlphaFoldDB" id="A5G2M0"/>
<accession>A5G2M0</accession>
<dbReference type="SUPFAM" id="SSF159709">
    <property type="entry name" value="PhnH-like"/>
    <property type="match status" value="1"/>
</dbReference>